<protein>
    <submittedName>
        <fullName evidence="1">Uncharacterized protein</fullName>
    </submittedName>
</protein>
<gene>
    <name evidence="1" type="ORF">A7J50_1187</name>
</gene>
<evidence type="ECO:0000313" key="2">
    <source>
        <dbReference type="Proteomes" id="UP000077829"/>
    </source>
</evidence>
<dbReference type="EMBL" id="CP015600">
    <property type="protein sequence ID" value="ANF84626.1"/>
    <property type="molecule type" value="Genomic_DNA"/>
</dbReference>
<dbReference type="STRING" id="219572.A7J50_1187"/>
<proteinExistence type="predicted"/>
<dbReference type="AlphaFoldDB" id="A0A172YXC6"/>
<organism evidence="1 2">
    <name type="scientific">Pseudomonas antarctica</name>
    <dbReference type="NCBI Taxonomy" id="219572"/>
    <lineage>
        <taxon>Bacteria</taxon>
        <taxon>Pseudomonadati</taxon>
        <taxon>Pseudomonadota</taxon>
        <taxon>Gammaproteobacteria</taxon>
        <taxon>Pseudomonadales</taxon>
        <taxon>Pseudomonadaceae</taxon>
        <taxon>Pseudomonas</taxon>
    </lineage>
</organism>
<reference evidence="1 2" key="1">
    <citation type="submission" date="2016-05" db="EMBL/GenBank/DDBJ databases">
        <title>Complete genome sequence of Pseudomonas antarctica PAMC 27494.</title>
        <authorList>
            <person name="Lee J."/>
        </authorList>
    </citation>
    <scope>NUCLEOTIDE SEQUENCE [LARGE SCALE GENOMIC DNA]</scope>
    <source>
        <strain evidence="1 2">PAMC 27494</strain>
    </source>
</reference>
<name>A0A172YXC6_9PSED</name>
<dbReference type="RefSeq" id="WP_064450962.1">
    <property type="nucleotide sequence ID" value="NZ_CP015600.1"/>
</dbReference>
<accession>A0A172YXC6</accession>
<dbReference type="Proteomes" id="UP000077829">
    <property type="component" value="Chromosome"/>
</dbReference>
<dbReference type="PATRIC" id="fig|219572.3.peg.1207"/>
<sequence>MSVYRSAEHAVMRAMNVDSISLHKGAGWQNKYKPDAWEAERADNPCPMDRFDQLTQDSMTRALLRRVLAAPQWHILVAHFMVDLDGSTQQQRFAAIAHLARSAPGKSHHLFRTKCVTAWATPRLPESFMVLHTWDNAETPTPEKTLYRWRSDLRKWLEAERDTAIASAWVILNEAGLIAEAA</sequence>
<dbReference type="KEGG" id="panr:A7J50_1187"/>
<evidence type="ECO:0000313" key="1">
    <source>
        <dbReference type="EMBL" id="ANF84626.1"/>
    </source>
</evidence>